<dbReference type="Gene3D" id="3.40.50.2300">
    <property type="match status" value="1"/>
</dbReference>
<organism evidence="10 11">
    <name type="scientific">Candidatus Methylopumilus turicensis</name>
    <dbReference type="NCBI Taxonomy" id="1581680"/>
    <lineage>
        <taxon>Bacteria</taxon>
        <taxon>Pseudomonadati</taxon>
        <taxon>Pseudomonadota</taxon>
        <taxon>Betaproteobacteria</taxon>
        <taxon>Nitrosomonadales</taxon>
        <taxon>Methylophilaceae</taxon>
        <taxon>Candidatus Methylopumilus</taxon>
    </lineage>
</organism>
<evidence type="ECO:0000256" key="7">
    <source>
        <dbReference type="PROSITE-ProRule" id="PRU00169"/>
    </source>
</evidence>
<evidence type="ECO:0000256" key="5">
    <source>
        <dbReference type="ARBA" id="ARBA00023015"/>
    </source>
</evidence>
<evidence type="ECO:0000259" key="8">
    <source>
        <dbReference type="PROSITE" id="PS50045"/>
    </source>
</evidence>
<keyword evidence="4" id="KW-0902">Two-component regulatory system</keyword>
<dbReference type="SUPFAM" id="SSF46689">
    <property type="entry name" value="Homeodomain-like"/>
    <property type="match status" value="1"/>
</dbReference>
<proteinExistence type="predicted"/>
<dbReference type="SUPFAM" id="SSF52540">
    <property type="entry name" value="P-loop containing nucleoside triphosphate hydrolases"/>
    <property type="match status" value="1"/>
</dbReference>
<dbReference type="STRING" id="1581680.BN1209_0113"/>
<keyword evidence="1 7" id="KW-0597">Phosphoprotein</keyword>
<dbReference type="OrthoDB" id="9808843at2"/>
<dbReference type="InterPro" id="IPR058031">
    <property type="entry name" value="AAA_lid_NorR"/>
</dbReference>
<dbReference type="Proteomes" id="UP000056322">
    <property type="component" value="Chromosome 1"/>
</dbReference>
<keyword evidence="6" id="KW-0804">Transcription</keyword>
<dbReference type="GO" id="GO:0005524">
    <property type="term" value="F:ATP binding"/>
    <property type="evidence" value="ECO:0007669"/>
    <property type="project" value="UniProtKB-KW"/>
</dbReference>
<keyword evidence="5" id="KW-0805">Transcription regulation</keyword>
<dbReference type="Gene3D" id="3.40.50.300">
    <property type="entry name" value="P-loop containing nucleotide triphosphate hydrolases"/>
    <property type="match status" value="1"/>
</dbReference>
<dbReference type="GO" id="GO:0000160">
    <property type="term" value="P:phosphorelay signal transduction system"/>
    <property type="evidence" value="ECO:0007669"/>
    <property type="project" value="UniProtKB-KW"/>
</dbReference>
<dbReference type="FunFam" id="3.40.50.2300:FF:000018">
    <property type="entry name" value="DNA-binding transcriptional regulator NtrC"/>
    <property type="match status" value="1"/>
</dbReference>
<feature type="domain" description="Sigma-54 factor interaction" evidence="8">
    <location>
        <begin position="135"/>
        <end position="331"/>
    </location>
</feature>
<feature type="modified residue" description="4-aspartylphosphate" evidence="7">
    <location>
        <position position="54"/>
    </location>
</feature>
<protein>
    <submittedName>
        <fullName evidence="10">Two component, sigma54 specific, transcriptional regulator, Fis family</fullName>
    </submittedName>
</protein>
<evidence type="ECO:0000259" key="9">
    <source>
        <dbReference type="PROSITE" id="PS50110"/>
    </source>
</evidence>
<dbReference type="InterPro" id="IPR001789">
    <property type="entry name" value="Sig_transdc_resp-reg_receiver"/>
</dbReference>
<evidence type="ECO:0000256" key="6">
    <source>
        <dbReference type="ARBA" id="ARBA00023163"/>
    </source>
</evidence>
<gene>
    <name evidence="10" type="ORF">BN1209_0113</name>
</gene>
<dbReference type="Pfam" id="PF25601">
    <property type="entry name" value="AAA_lid_14"/>
    <property type="match status" value="1"/>
</dbReference>
<evidence type="ECO:0000256" key="3">
    <source>
        <dbReference type="ARBA" id="ARBA00022840"/>
    </source>
</evidence>
<dbReference type="SMART" id="SM00448">
    <property type="entry name" value="REC"/>
    <property type="match status" value="1"/>
</dbReference>
<dbReference type="Pfam" id="PF14532">
    <property type="entry name" value="Sigma54_activ_2"/>
    <property type="match status" value="1"/>
</dbReference>
<dbReference type="Gene3D" id="1.10.8.60">
    <property type="match status" value="1"/>
</dbReference>
<evidence type="ECO:0000313" key="10">
    <source>
        <dbReference type="EMBL" id="CEN55167.1"/>
    </source>
</evidence>
<accession>A0A0B7IVT7</accession>
<keyword evidence="11" id="KW-1185">Reference proteome</keyword>
<dbReference type="InterPro" id="IPR009057">
    <property type="entry name" value="Homeodomain-like_sf"/>
</dbReference>
<dbReference type="CDD" id="cd17550">
    <property type="entry name" value="REC_NtrX-like"/>
    <property type="match status" value="1"/>
</dbReference>
<sequence length="425" mass="47754">MTTRQVLVVDDEIGIRELLRDILQDEGYQVQLAENAAEAREYRQHTRPDVVLLDIWMPDCDGITLLKEWGTGGMLTMPVVMMSGHGTIDTAVEATRIGAFDFLEKPIALQKLLKTVNAALKHSEQLPRSDMSLLNLGKSVVINELRQRLEQVMMSKAPLLLIGEKGSGAELCAKFLHQANTPWMELLESQRLADAPLDVLEQLREGVLFIPEVADLDKTQQKGLLVLLAKAEKYGTRVVCGTSKPLPDLVTEGMFDNGLLQTLSVSTLRIPSLADHREDIPDLARALAFLLVETTASPYREFETAALNMLRNADWPGNLSQLDSVIRNLMQSSLGEKITLDDVHRVMEQFSPLQSALMEPASKEGSGLPIDFDLPLREARDEFERLYFEYHIQKSEKNMTRVAEAVELERTHLYRKLKQLGIKTK</sequence>
<dbReference type="InterPro" id="IPR011006">
    <property type="entry name" value="CheY-like_superfamily"/>
</dbReference>
<dbReference type="KEGG" id="mbac:BN1209_0113"/>
<dbReference type="PANTHER" id="PTHR32071:SF17">
    <property type="entry name" value="TRANSCRIPTIONAL REGULATOR (NTRC FAMILY)"/>
    <property type="match status" value="1"/>
</dbReference>
<dbReference type="SUPFAM" id="SSF52172">
    <property type="entry name" value="CheY-like"/>
    <property type="match status" value="1"/>
</dbReference>
<feature type="domain" description="Response regulatory" evidence="9">
    <location>
        <begin position="5"/>
        <end position="120"/>
    </location>
</feature>
<reference evidence="11" key="1">
    <citation type="submission" date="2014-12" db="EMBL/GenBank/DDBJ databases">
        <authorList>
            <person name="Salcher M.M."/>
        </authorList>
    </citation>
    <scope>NUCLEOTIDE SEQUENCE [LARGE SCALE GENOMIC DNA]</scope>
    <source>
        <strain evidence="11">MMS-10A-171</strain>
    </source>
</reference>
<name>A0A0B7IVT7_9PROT</name>
<dbReference type="PROSITE" id="PS50110">
    <property type="entry name" value="RESPONSE_REGULATORY"/>
    <property type="match status" value="1"/>
</dbReference>
<dbReference type="Pfam" id="PF00072">
    <property type="entry name" value="Response_reg"/>
    <property type="match status" value="1"/>
</dbReference>
<dbReference type="Gene3D" id="1.10.10.60">
    <property type="entry name" value="Homeodomain-like"/>
    <property type="match status" value="1"/>
</dbReference>
<keyword evidence="3" id="KW-0067">ATP-binding</keyword>
<dbReference type="GO" id="GO:0006355">
    <property type="term" value="P:regulation of DNA-templated transcription"/>
    <property type="evidence" value="ECO:0007669"/>
    <property type="project" value="InterPro"/>
</dbReference>
<dbReference type="EMBL" id="LN794158">
    <property type="protein sequence ID" value="CEN55167.1"/>
    <property type="molecule type" value="Genomic_DNA"/>
</dbReference>
<evidence type="ECO:0000256" key="4">
    <source>
        <dbReference type="ARBA" id="ARBA00023012"/>
    </source>
</evidence>
<dbReference type="HOGENOM" id="CLU_000445_0_6_4"/>
<dbReference type="PROSITE" id="PS50045">
    <property type="entry name" value="SIGMA54_INTERACT_4"/>
    <property type="match status" value="1"/>
</dbReference>
<dbReference type="RefSeq" id="WP_045750490.1">
    <property type="nucleotide sequence ID" value="NZ_LN794158.1"/>
</dbReference>
<evidence type="ECO:0000256" key="2">
    <source>
        <dbReference type="ARBA" id="ARBA00022741"/>
    </source>
</evidence>
<dbReference type="InterPro" id="IPR027417">
    <property type="entry name" value="P-loop_NTPase"/>
</dbReference>
<evidence type="ECO:0000256" key="1">
    <source>
        <dbReference type="ARBA" id="ARBA00022553"/>
    </source>
</evidence>
<evidence type="ECO:0000313" key="11">
    <source>
        <dbReference type="Proteomes" id="UP000056322"/>
    </source>
</evidence>
<dbReference type="PANTHER" id="PTHR32071">
    <property type="entry name" value="TRANSCRIPTIONAL REGULATORY PROTEIN"/>
    <property type="match status" value="1"/>
</dbReference>
<dbReference type="InterPro" id="IPR002078">
    <property type="entry name" value="Sigma_54_int"/>
</dbReference>
<dbReference type="AlphaFoldDB" id="A0A0B7IVT7"/>
<keyword evidence="2" id="KW-0547">Nucleotide-binding</keyword>